<dbReference type="GO" id="GO:0042626">
    <property type="term" value="F:ATPase-coupled transmembrane transporter activity"/>
    <property type="evidence" value="ECO:0000318"/>
    <property type="project" value="GO_Central"/>
</dbReference>
<dbReference type="InterPro" id="IPR003593">
    <property type="entry name" value="AAA+_ATPase"/>
</dbReference>
<dbReference type="SMART" id="SM00382">
    <property type="entry name" value="AAA"/>
    <property type="match status" value="1"/>
</dbReference>
<dbReference type="PANTHER" id="PTHR24221">
    <property type="entry name" value="ATP-BINDING CASSETTE SUB-FAMILY B"/>
    <property type="match status" value="1"/>
</dbReference>
<dbReference type="Pfam" id="PF00005">
    <property type="entry name" value="ABC_tran"/>
    <property type="match status" value="1"/>
</dbReference>
<dbReference type="GO" id="GO:0016887">
    <property type="term" value="F:ATP hydrolysis activity"/>
    <property type="evidence" value="ECO:0007669"/>
    <property type="project" value="InterPro"/>
</dbReference>
<comment type="subcellular location">
    <subcellularLocation>
        <location evidence="1">Cell membrane</location>
        <topology evidence="1">Multi-pass membrane protein</topology>
    </subcellularLocation>
</comment>
<dbReference type="Gene3D" id="1.20.1560.10">
    <property type="entry name" value="ABC transporter type 1, transmembrane domain"/>
    <property type="match status" value="1"/>
</dbReference>
<evidence type="ECO:0000256" key="2">
    <source>
        <dbReference type="ARBA" id="ARBA00022448"/>
    </source>
</evidence>
<organism evidence="12 13">
    <name type="scientific">Klebsormidium nitens</name>
    <name type="common">Green alga</name>
    <name type="synonym">Ulothrix nitens</name>
    <dbReference type="NCBI Taxonomy" id="105231"/>
    <lineage>
        <taxon>Eukaryota</taxon>
        <taxon>Viridiplantae</taxon>
        <taxon>Streptophyta</taxon>
        <taxon>Klebsormidiophyceae</taxon>
        <taxon>Klebsormidiales</taxon>
        <taxon>Klebsormidiaceae</taxon>
        <taxon>Klebsormidium</taxon>
    </lineage>
</organism>
<dbReference type="InterPro" id="IPR003439">
    <property type="entry name" value="ABC_transporter-like_ATP-bd"/>
</dbReference>
<dbReference type="SUPFAM" id="SSF52540">
    <property type="entry name" value="P-loop containing nucleoside triphosphate hydrolases"/>
    <property type="match status" value="1"/>
</dbReference>
<dbReference type="InterPro" id="IPR017871">
    <property type="entry name" value="ABC_transporter-like_CS"/>
</dbReference>
<evidence type="ECO:0000313" key="13">
    <source>
        <dbReference type="Proteomes" id="UP000054558"/>
    </source>
</evidence>
<dbReference type="Pfam" id="PF00664">
    <property type="entry name" value="ABC_membrane"/>
    <property type="match status" value="1"/>
</dbReference>
<evidence type="ECO:0000313" key="12">
    <source>
        <dbReference type="EMBL" id="GAQ83911.1"/>
    </source>
</evidence>
<dbReference type="Gene3D" id="3.40.50.300">
    <property type="entry name" value="P-loop containing nucleotide triphosphate hydrolases"/>
    <property type="match status" value="1"/>
</dbReference>
<evidence type="ECO:0000256" key="4">
    <source>
        <dbReference type="ARBA" id="ARBA00022692"/>
    </source>
</evidence>
<evidence type="ECO:0000256" key="9">
    <source>
        <dbReference type="SAM" id="Phobius"/>
    </source>
</evidence>
<feature type="domain" description="ABC transporter" evidence="10">
    <location>
        <begin position="283"/>
        <end position="518"/>
    </location>
</feature>
<keyword evidence="2" id="KW-0813">Transport</keyword>
<evidence type="ECO:0000259" key="11">
    <source>
        <dbReference type="PROSITE" id="PS50929"/>
    </source>
</evidence>
<feature type="transmembrane region" description="Helical" evidence="9">
    <location>
        <begin position="187"/>
        <end position="207"/>
    </location>
</feature>
<evidence type="ECO:0000256" key="5">
    <source>
        <dbReference type="ARBA" id="ARBA00022741"/>
    </source>
</evidence>
<dbReference type="OMA" id="PLMNIIG"/>
<evidence type="ECO:0000256" key="3">
    <source>
        <dbReference type="ARBA" id="ARBA00022475"/>
    </source>
</evidence>
<name>A0A1Y1I414_KLENI</name>
<feature type="transmembrane region" description="Helical" evidence="9">
    <location>
        <begin position="101"/>
        <end position="122"/>
    </location>
</feature>
<dbReference type="PANTHER" id="PTHR24221:SF630">
    <property type="entry name" value="ABC TRANSPORTER B FAMILY MEMBER 29, CHLOROPLASTIC"/>
    <property type="match status" value="1"/>
</dbReference>
<evidence type="ECO:0000256" key="7">
    <source>
        <dbReference type="ARBA" id="ARBA00022989"/>
    </source>
</evidence>
<dbReference type="OrthoDB" id="6500128at2759"/>
<accession>A0A1Y1I414</accession>
<dbReference type="GO" id="GO:0005886">
    <property type="term" value="C:plasma membrane"/>
    <property type="evidence" value="ECO:0007669"/>
    <property type="project" value="UniProtKB-SubCell"/>
</dbReference>
<keyword evidence="3" id="KW-1003">Cell membrane</keyword>
<protein>
    <submittedName>
        <fullName evidence="12">ATP binding cassette subfamily B</fullName>
    </submittedName>
</protein>
<dbReference type="InterPro" id="IPR039421">
    <property type="entry name" value="Type_1_exporter"/>
</dbReference>
<evidence type="ECO:0000259" key="10">
    <source>
        <dbReference type="PROSITE" id="PS50893"/>
    </source>
</evidence>
<dbReference type="CDD" id="cd07346">
    <property type="entry name" value="ABC_6TM_exporters"/>
    <property type="match status" value="1"/>
</dbReference>
<dbReference type="InterPro" id="IPR011527">
    <property type="entry name" value="ABC1_TM_dom"/>
</dbReference>
<dbReference type="PROSITE" id="PS00211">
    <property type="entry name" value="ABC_TRANSPORTER_1"/>
    <property type="match status" value="1"/>
</dbReference>
<keyword evidence="6" id="KW-0067">ATP-binding</keyword>
<dbReference type="EMBL" id="DF237117">
    <property type="protein sequence ID" value="GAQ83911.1"/>
    <property type="molecule type" value="Genomic_DNA"/>
</dbReference>
<dbReference type="FunFam" id="3.40.50.300:FF:000221">
    <property type="entry name" value="Multidrug ABC transporter ATP-binding protein"/>
    <property type="match status" value="1"/>
</dbReference>
<dbReference type="Proteomes" id="UP000054558">
    <property type="component" value="Unassembled WGS sequence"/>
</dbReference>
<reference evidence="12 13" key="1">
    <citation type="journal article" date="2014" name="Nat. Commun.">
        <title>Klebsormidium flaccidum genome reveals primary factors for plant terrestrial adaptation.</title>
        <authorList>
            <person name="Hori K."/>
            <person name="Maruyama F."/>
            <person name="Fujisawa T."/>
            <person name="Togashi T."/>
            <person name="Yamamoto N."/>
            <person name="Seo M."/>
            <person name="Sato S."/>
            <person name="Yamada T."/>
            <person name="Mori H."/>
            <person name="Tajima N."/>
            <person name="Moriyama T."/>
            <person name="Ikeuchi M."/>
            <person name="Watanabe M."/>
            <person name="Wada H."/>
            <person name="Kobayashi K."/>
            <person name="Saito M."/>
            <person name="Masuda T."/>
            <person name="Sasaki-Sekimoto Y."/>
            <person name="Mashiguchi K."/>
            <person name="Awai K."/>
            <person name="Shimojima M."/>
            <person name="Masuda S."/>
            <person name="Iwai M."/>
            <person name="Nobusawa T."/>
            <person name="Narise T."/>
            <person name="Kondo S."/>
            <person name="Saito H."/>
            <person name="Sato R."/>
            <person name="Murakawa M."/>
            <person name="Ihara Y."/>
            <person name="Oshima-Yamada Y."/>
            <person name="Ohtaka K."/>
            <person name="Satoh M."/>
            <person name="Sonobe K."/>
            <person name="Ishii M."/>
            <person name="Ohtani R."/>
            <person name="Kanamori-Sato M."/>
            <person name="Honoki R."/>
            <person name="Miyazaki D."/>
            <person name="Mochizuki H."/>
            <person name="Umetsu J."/>
            <person name="Higashi K."/>
            <person name="Shibata D."/>
            <person name="Kamiya Y."/>
            <person name="Sato N."/>
            <person name="Nakamura Y."/>
            <person name="Tabata S."/>
            <person name="Ida S."/>
            <person name="Kurokawa K."/>
            <person name="Ohta H."/>
        </authorList>
    </citation>
    <scope>NUCLEOTIDE SEQUENCE [LARGE SCALE GENOMIC DNA]</scope>
    <source>
        <strain evidence="12 13">NIES-2285</strain>
    </source>
</reference>
<dbReference type="STRING" id="105231.A0A1Y1I414"/>
<keyword evidence="8 9" id="KW-0472">Membrane</keyword>
<evidence type="ECO:0000256" key="6">
    <source>
        <dbReference type="ARBA" id="ARBA00022840"/>
    </source>
</evidence>
<keyword evidence="7 9" id="KW-1133">Transmembrane helix</keyword>
<evidence type="ECO:0000256" key="1">
    <source>
        <dbReference type="ARBA" id="ARBA00004651"/>
    </source>
</evidence>
<dbReference type="GO" id="GO:0016020">
    <property type="term" value="C:membrane"/>
    <property type="evidence" value="ECO:0000318"/>
    <property type="project" value="GO_Central"/>
</dbReference>
<feature type="domain" description="ABC transmembrane type-1" evidence="11">
    <location>
        <begin position="1"/>
        <end position="247"/>
    </location>
</feature>
<dbReference type="AlphaFoldDB" id="A0A1Y1I414"/>
<keyword evidence="4 9" id="KW-0812">Transmembrane</keyword>
<keyword evidence="5" id="KW-0547">Nucleotide-binding</keyword>
<sequence length="533" mass="57912">MAGVTMGLITMRCAAQYGQDVWLWEAALHITSSVRKQVYGHVQLLGLSYFEGAGDTAAGDTAYRLTAEADQMGAMVFAFLQRLIPSALQLVAMLAKMLVLSPFLSGATLAVAPLMSLLIARLGDRVRRLSRSSQDQVAELSAHVNEILPAMLVVKAHAAEGYELARFADLADAHRTGRMAFQRQQALFSPAITLVYAATVVSLFAAGTKAIAHGRFSGEKMVAFVASLVLLIEPIQAVGSAYNEIKQGQPAVERVFEILDTPPEASHATGPSSESDSIPVGDIVFDSVSFCYRDRPVLRDVSFRIREGETVALVGPSGSGKTTLVKLLLRLYEPDTGSIRIGNRPIKDIPLRTWRRHLGFVPQDSVLFSGTVAENIAYGVAANAIDLRRVERAARRAHADEFVRGLSGGYAAVIGERGSTLSGGQKQRLAVARAIYHEPTCLILDEATSALDNESEVLVRDALQTLMAEKTVIVIAHKLETVQSADRILFMEQGRIVEEGAHLELLERGGRYASFYKTQQTDDRPVESLPPKR</sequence>
<dbReference type="PROSITE" id="PS50929">
    <property type="entry name" value="ABC_TM1F"/>
    <property type="match status" value="1"/>
</dbReference>
<dbReference type="GO" id="GO:0055085">
    <property type="term" value="P:transmembrane transport"/>
    <property type="evidence" value="ECO:0000318"/>
    <property type="project" value="GO_Central"/>
</dbReference>
<dbReference type="GO" id="GO:0140359">
    <property type="term" value="F:ABC-type transporter activity"/>
    <property type="evidence" value="ECO:0007669"/>
    <property type="project" value="InterPro"/>
</dbReference>
<gene>
    <name evidence="12" type="ORF">KFL_001680060</name>
</gene>
<dbReference type="PROSITE" id="PS50893">
    <property type="entry name" value="ABC_TRANSPORTER_2"/>
    <property type="match status" value="1"/>
</dbReference>
<dbReference type="InterPro" id="IPR036640">
    <property type="entry name" value="ABC1_TM_sf"/>
</dbReference>
<dbReference type="InterPro" id="IPR027417">
    <property type="entry name" value="P-loop_NTPase"/>
</dbReference>
<dbReference type="SUPFAM" id="SSF90123">
    <property type="entry name" value="ABC transporter transmembrane region"/>
    <property type="match status" value="1"/>
</dbReference>
<keyword evidence="13" id="KW-1185">Reference proteome</keyword>
<dbReference type="GO" id="GO:0005524">
    <property type="term" value="F:ATP binding"/>
    <property type="evidence" value="ECO:0007669"/>
    <property type="project" value="UniProtKB-KW"/>
</dbReference>
<proteinExistence type="predicted"/>
<evidence type="ECO:0000256" key="8">
    <source>
        <dbReference type="ARBA" id="ARBA00023136"/>
    </source>
</evidence>